<sequence length="248" mass="28378">MAYRKAIQEEKLRKGTWLKEEDERLVTFVTILGERRWDSIAKASGLRRSGKSCRLRWLNYLRPGLKHGPINVEEEHIILHLHQCWGNKWSKIARRLPGRTDNEVLIITSRNIVKVYLFDWTDNLQKEMEITGPTPQDFFTVEGDQSTKWSFENDSSVMENQLGISDDSTDVFTLSDYAFASSPYETHLSDWISGISENQKVMTDGGECSILDPLFCYPSWISGNDTDVSAHCSDSLWGLEGPPLISKN</sequence>
<dbReference type="InterPro" id="IPR001005">
    <property type="entry name" value="SANT/Myb"/>
</dbReference>
<proteinExistence type="predicted"/>
<keyword evidence="3" id="KW-0805">Transcription regulation</keyword>
<evidence type="ECO:0000313" key="10">
    <source>
        <dbReference type="Proteomes" id="UP001141806"/>
    </source>
</evidence>
<reference evidence="9" key="1">
    <citation type="journal article" date="2023" name="Plant J.">
        <title>The genome of the king protea, Protea cynaroides.</title>
        <authorList>
            <person name="Chang J."/>
            <person name="Duong T.A."/>
            <person name="Schoeman C."/>
            <person name="Ma X."/>
            <person name="Roodt D."/>
            <person name="Barker N."/>
            <person name="Li Z."/>
            <person name="Van de Peer Y."/>
            <person name="Mizrachi E."/>
        </authorList>
    </citation>
    <scope>NUCLEOTIDE SEQUENCE</scope>
    <source>
        <tissue evidence="9">Young leaves</tissue>
    </source>
</reference>
<evidence type="ECO:0000256" key="2">
    <source>
        <dbReference type="ARBA" id="ARBA00022737"/>
    </source>
</evidence>
<name>A0A9Q0R1F0_9MAGN</name>
<evidence type="ECO:0000313" key="9">
    <source>
        <dbReference type="EMBL" id="KAJ4979828.1"/>
    </source>
</evidence>
<keyword evidence="5" id="KW-0804">Transcription</keyword>
<dbReference type="OrthoDB" id="2143914at2759"/>
<comment type="caution">
    <text evidence="9">The sequence shown here is derived from an EMBL/GenBank/DDBJ whole genome shotgun (WGS) entry which is preliminary data.</text>
</comment>
<keyword evidence="2" id="KW-0677">Repeat</keyword>
<feature type="domain" description="HTH myb-type" evidence="8">
    <location>
        <begin position="66"/>
        <end position="104"/>
    </location>
</feature>
<feature type="domain" description="Myb-like" evidence="7">
    <location>
        <begin position="9"/>
        <end position="61"/>
    </location>
</feature>
<dbReference type="Gene3D" id="1.10.10.60">
    <property type="entry name" value="Homeodomain-like"/>
    <property type="match status" value="2"/>
</dbReference>
<protein>
    <submittedName>
        <fullName evidence="9">Uncharacterized protein</fullName>
    </submittedName>
</protein>
<dbReference type="InterPro" id="IPR044676">
    <property type="entry name" value="EOBI/EOBII-like_plant"/>
</dbReference>
<dbReference type="Proteomes" id="UP001141806">
    <property type="component" value="Unassembled WGS sequence"/>
</dbReference>
<evidence type="ECO:0000259" key="7">
    <source>
        <dbReference type="PROSITE" id="PS50090"/>
    </source>
</evidence>
<accession>A0A9Q0R1F0</accession>
<gene>
    <name evidence="9" type="ORF">NE237_010608</name>
</gene>
<dbReference type="PANTHER" id="PTHR45675:SF8">
    <property type="entry name" value="TRANSCRIPTION FACTOR MYB27"/>
    <property type="match status" value="1"/>
</dbReference>
<dbReference type="AlphaFoldDB" id="A0A9Q0R1F0"/>
<dbReference type="GO" id="GO:0005634">
    <property type="term" value="C:nucleus"/>
    <property type="evidence" value="ECO:0007669"/>
    <property type="project" value="UniProtKB-SubCell"/>
</dbReference>
<evidence type="ECO:0000256" key="3">
    <source>
        <dbReference type="ARBA" id="ARBA00023015"/>
    </source>
</evidence>
<dbReference type="SUPFAM" id="SSF46689">
    <property type="entry name" value="Homeodomain-like"/>
    <property type="match status" value="1"/>
</dbReference>
<evidence type="ECO:0000259" key="8">
    <source>
        <dbReference type="PROSITE" id="PS51294"/>
    </source>
</evidence>
<evidence type="ECO:0000256" key="6">
    <source>
        <dbReference type="ARBA" id="ARBA00023242"/>
    </source>
</evidence>
<dbReference type="FunFam" id="1.10.10.60:FF:000011">
    <property type="entry name" value="Myb transcription factor"/>
    <property type="match status" value="1"/>
</dbReference>
<evidence type="ECO:0000256" key="1">
    <source>
        <dbReference type="ARBA" id="ARBA00004123"/>
    </source>
</evidence>
<dbReference type="CDD" id="cd00167">
    <property type="entry name" value="SANT"/>
    <property type="match status" value="2"/>
</dbReference>
<comment type="subcellular location">
    <subcellularLocation>
        <location evidence="1">Nucleus</location>
    </subcellularLocation>
</comment>
<organism evidence="9 10">
    <name type="scientific">Protea cynaroides</name>
    <dbReference type="NCBI Taxonomy" id="273540"/>
    <lineage>
        <taxon>Eukaryota</taxon>
        <taxon>Viridiplantae</taxon>
        <taxon>Streptophyta</taxon>
        <taxon>Embryophyta</taxon>
        <taxon>Tracheophyta</taxon>
        <taxon>Spermatophyta</taxon>
        <taxon>Magnoliopsida</taxon>
        <taxon>Proteales</taxon>
        <taxon>Proteaceae</taxon>
        <taxon>Protea</taxon>
    </lineage>
</organism>
<dbReference type="Pfam" id="PF00249">
    <property type="entry name" value="Myb_DNA-binding"/>
    <property type="match status" value="2"/>
</dbReference>
<dbReference type="GO" id="GO:0043565">
    <property type="term" value="F:sequence-specific DNA binding"/>
    <property type="evidence" value="ECO:0007669"/>
    <property type="project" value="InterPro"/>
</dbReference>
<feature type="domain" description="Myb-like" evidence="7">
    <location>
        <begin position="62"/>
        <end position="104"/>
    </location>
</feature>
<dbReference type="PROSITE" id="PS51294">
    <property type="entry name" value="HTH_MYB"/>
    <property type="match status" value="2"/>
</dbReference>
<dbReference type="PROSITE" id="PS50090">
    <property type="entry name" value="MYB_LIKE"/>
    <property type="match status" value="2"/>
</dbReference>
<dbReference type="PANTHER" id="PTHR45675">
    <property type="entry name" value="MYB TRANSCRIPTION FACTOR-RELATED-RELATED"/>
    <property type="match status" value="1"/>
</dbReference>
<dbReference type="InterPro" id="IPR009057">
    <property type="entry name" value="Homeodomain-like_sf"/>
</dbReference>
<keyword evidence="4" id="KW-0238">DNA-binding</keyword>
<feature type="domain" description="HTH myb-type" evidence="8">
    <location>
        <begin position="9"/>
        <end position="65"/>
    </location>
</feature>
<evidence type="ECO:0000256" key="4">
    <source>
        <dbReference type="ARBA" id="ARBA00023125"/>
    </source>
</evidence>
<dbReference type="SMART" id="SM00717">
    <property type="entry name" value="SANT"/>
    <property type="match status" value="2"/>
</dbReference>
<dbReference type="GO" id="GO:0003700">
    <property type="term" value="F:DNA-binding transcription factor activity"/>
    <property type="evidence" value="ECO:0007669"/>
    <property type="project" value="InterPro"/>
</dbReference>
<evidence type="ECO:0000256" key="5">
    <source>
        <dbReference type="ARBA" id="ARBA00023163"/>
    </source>
</evidence>
<keyword evidence="6" id="KW-0539">Nucleus</keyword>
<dbReference type="EMBL" id="JAMYWD010000002">
    <property type="protein sequence ID" value="KAJ4979828.1"/>
    <property type="molecule type" value="Genomic_DNA"/>
</dbReference>
<keyword evidence="10" id="KW-1185">Reference proteome</keyword>
<dbReference type="InterPro" id="IPR017930">
    <property type="entry name" value="Myb_dom"/>
</dbReference>